<organism evidence="2 3">
    <name type="scientific">Diversispora epigaea</name>
    <dbReference type="NCBI Taxonomy" id="1348612"/>
    <lineage>
        <taxon>Eukaryota</taxon>
        <taxon>Fungi</taxon>
        <taxon>Fungi incertae sedis</taxon>
        <taxon>Mucoromycota</taxon>
        <taxon>Glomeromycotina</taxon>
        <taxon>Glomeromycetes</taxon>
        <taxon>Diversisporales</taxon>
        <taxon>Diversisporaceae</taxon>
        <taxon>Diversispora</taxon>
    </lineage>
</organism>
<proteinExistence type="predicted"/>
<gene>
    <name evidence="2" type="ORF">Glove_21g389</name>
</gene>
<dbReference type="EMBL" id="PQFF01000019">
    <property type="protein sequence ID" value="RHZ88885.1"/>
    <property type="molecule type" value="Genomic_DNA"/>
</dbReference>
<dbReference type="OrthoDB" id="10255522at2759"/>
<accession>A0A397JKK0</accession>
<protein>
    <submittedName>
        <fullName evidence="2">Uncharacterized protein</fullName>
    </submittedName>
</protein>
<sequence>MRTNIKLLADSVRGNNTFLRDEIDNLQTQTELKLTQIQNGCYTFENEVTQLRQEVINLRDINLNQQKLTNELGTINETLKEQLDDLTDKNETIHFEIIEKTRLYKNQIDRNRNITRELQNCQRHGRNLQNDKVLIEFWQDRIILRYEK</sequence>
<evidence type="ECO:0000256" key="1">
    <source>
        <dbReference type="SAM" id="Coils"/>
    </source>
</evidence>
<evidence type="ECO:0000313" key="2">
    <source>
        <dbReference type="EMBL" id="RHZ88885.1"/>
    </source>
</evidence>
<dbReference type="Proteomes" id="UP000266861">
    <property type="component" value="Unassembled WGS sequence"/>
</dbReference>
<feature type="coiled-coil region" evidence="1">
    <location>
        <begin position="76"/>
        <end position="131"/>
    </location>
</feature>
<dbReference type="AlphaFoldDB" id="A0A397JKK0"/>
<keyword evidence="3" id="KW-1185">Reference proteome</keyword>
<reference evidence="2 3" key="1">
    <citation type="submission" date="2018-08" db="EMBL/GenBank/DDBJ databases">
        <title>Genome and evolution of the arbuscular mycorrhizal fungus Diversispora epigaea (formerly Glomus versiforme) and its bacterial endosymbionts.</title>
        <authorList>
            <person name="Sun X."/>
            <person name="Fei Z."/>
            <person name="Harrison M."/>
        </authorList>
    </citation>
    <scope>NUCLEOTIDE SEQUENCE [LARGE SCALE GENOMIC DNA]</scope>
    <source>
        <strain evidence="2 3">IT104</strain>
    </source>
</reference>
<comment type="caution">
    <text evidence="2">The sequence shown here is derived from an EMBL/GenBank/DDBJ whole genome shotgun (WGS) entry which is preliminary data.</text>
</comment>
<name>A0A397JKK0_9GLOM</name>
<evidence type="ECO:0000313" key="3">
    <source>
        <dbReference type="Proteomes" id="UP000266861"/>
    </source>
</evidence>
<keyword evidence="1" id="KW-0175">Coiled coil</keyword>